<dbReference type="CDD" id="cd03801">
    <property type="entry name" value="GT4_PimA-like"/>
    <property type="match status" value="1"/>
</dbReference>
<evidence type="ECO:0000313" key="2">
    <source>
        <dbReference type="EMBL" id="MFC3088181.1"/>
    </source>
</evidence>
<proteinExistence type="predicted"/>
<dbReference type="InterPro" id="IPR050194">
    <property type="entry name" value="Glycosyltransferase_grp1"/>
</dbReference>
<keyword evidence="2" id="KW-0808">Transferase</keyword>
<keyword evidence="2" id="KW-0328">Glycosyltransferase</keyword>
<dbReference type="SUPFAM" id="SSF53756">
    <property type="entry name" value="UDP-Glycosyltransferase/glycogen phosphorylase"/>
    <property type="match status" value="1"/>
</dbReference>
<name>A0ABV7E0M8_9RHOB</name>
<feature type="domain" description="Glycosyl transferase family 1" evidence="1">
    <location>
        <begin position="85"/>
        <end position="239"/>
    </location>
</feature>
<dbReference type="PANTHER" id="PTHR45947:SF3">
    <property type="entry name" value="SULFOQUINOVOSYL TRANSFERASE SQD2"/>
    <property type="match status" value="1"/>
</dbReference>
<dbReference type="EMBL" id="JBHRSM010000050">
    <property type="protein sequence ID" value="MFC3088181.1"/>
    <property type="molecule type" value="Genomic_DNA"/>
</dbReference>
<reference evidence="3" key="1">
    <citation type="journal article" date="2019" name="Int. J. Syst. Evol. Microbiol.">
        <title>The Global Catalogue of Microorganisms (GCM) 10K type strain sequencing project: providing services to taxonomists for standard genome sequencing and annotation.</title>
        <authorList>
            <consortium name="The Broad Institute Genomics Platform"/>
            <consortium name="The Broad Institute Genome Sequencing Center for Infectious Disease"/>
            <person name="Wu L."/>
            <person name="Ma J."/>
        </authorList>
    </citation>
    <scope>NUCLEOTIDE SEQUENCE [LARGE SCALE GENOMIC DNA]</scope>
    <source>
        <strain evidence="3">KCTC 62102</strain>
    </source>
</reference>
<organism evidence="2 3">
    <name type="scientific">Tabrizicola soli</name>
    <dbReference type="NCBI Taxonomy" id="2185115"/>
    <lineage>
        <taxon>Bacteria</taxon>
        <taxon>Pseudomonadati</taxon>
        <taxon>Pseudomonadota</taxon>
        <taxon>Alphaproteobacteria</taxon>
        <taxon>Rhodobacterales</taxon>
        <taxon>Paracoccaceae</taxon>
        <taxon>Tabrizicola</taxon>
    </lineage>
</organism>
<comment type="caution">
    <text evidence="2">The sequence shown here is derived from an EMBL/GenBank/DDBJ whole genome shotgun (WGS) entry which is preliminary data.</text>
</comment>
<dbReference type="EC" id="2.4.-.-" evidence="2"/>
<gene>
    <name evidence="2" type="ORF">ACFOD6_19250</name>
</gene>
<dbReference type="GO" id="GO:0016757">
    <property type="term" value="F:glycosyltransferase activity"/>
    <property type="evidence" value="ECO:0007669"/>
    <property type="project" value="UniProtKB-KW"/>
</dbReference>
<dbReference type="RefSeq" id="WP_386003532.1">
    <property type="nucleotide sequence ID" value="NZ_JBHRSM010000050.1"/>
</dbReference>
<dbReference type="Pfam" id="PF00534">
    <property type="entry name" value="Glycos_transf_1"/>
    <property type="match status" value="1"/>
</dbReference>
<keyword evidence="3" id="KW-1185">Reference proteome</keyword>
<dbReference type="Gene3D" id="3.40.50.2000">
    <property type="entry name" value="Glycogen Phosphorylase B"/>
    <property type="match status" value="2"/>
</dbReference>
<sequence>MSFPDGYEDYQPSWERRMIGFSRLFAGLANRIIPGKARAAALLVANERTRRGLPVASHPRVISLVENGVDFSVWKGALRRPEGDNAFRLVFMGRLVGLKAVDLTLEAMALTRKSGVDVRLDVLGEGPETERLQALAKALDLQDVVTFHGFLPQSECAARMARADALVLNSLRECGGAVVLEAMGLGLPVIAADWGGPADYLDPSCGFLVPPVPRSTFVPRLAEAMQRLADDPELAGRMGALGAAKVRAEYDWEKKIDRMLQIYQDQLGPASGAGRAQ</sequence>
<accession>A0ABV7E0M8</accession>
<protein>
    <submittedName>
        <fullName evidence="2">Glycosyltransferase family 4 protein</fullName>
        <ecNumber evidence="2">2.4.-.-</ecNumber>
    </submittedName>
</protein>
<dbReference type="PANTHER" id="PTHR45947">
    <property type="entry name" value="SULFOQUINOVOSYL TRANSFERASE SQD2"/>
    <property type="match status" value="1"/>
</dbReference>
<evidence type="ECO:0000259" key="1">
    <source>
        <dbReference type="Pfam" id="PF00534"/>
    </source>
</evidence>
<evidence type="ECO:0000313" key="3">
    <source>
        <dbReference type="Proteomes" id="UP001595445"/>
    </source>
</evidence>
<dbReference type="Proteomes" id="UP001595445">
    <property type="component" value="Unassembled WGS sequence"/>
</dbReference>
<dbReference type="InterPro" id="IPR001296">
    <property type="entry name" value="Glyco_trans_1"/>
</dbReference>